<sequence length="91" mass="10682">MRHHISTRKPLTELPRSKVKSPTNHKSDHFLSPFSSTPLLKKEYVDNCSKPTTDFHSEKLNPVSDSMCILLLCYMIHLEYDNNYFQLDFHS</sequence>
<organism evidence="4">
    <name type="scientific">Schistosoma curassoni</name>
    <dbReference type="NCBI Taxonomy" id="6186"/>
    <lineage>
        <taxon>Eukaryota</taxon>
        <taxon>Metazoa</taxon>
        <taxon>Spiralia</taxon>
        <taxon>Lophotrochozoa</taxon>
        <taxon>Platyhelminthes</taxon>
        <taxon>Trematoda</taxon>
        <taxon>Digenea</taxon>
        <taxon>Strigeidida</taxon>
        <taxon>Schistosomatoidea</taxon>
        <taxon>Schistosomatidae</taxon>
        <taxon>Schistosoma</taxon>
    </lineage>
</organism>
<evidence type="ECO:0000313" key="2">
    <source>
        <dbReference type="EMBL" id="VDP60290.1"/>
    </source>
</evidence>
<dbReference type="EMBL" id="UZAK01038069">
    <property type="protein sequence ID" value="VDP60290.1"/>
    <property type="molecule type" value="Genomic_DNA"/>
</dbReference>
<proteinExistence type="predicted"/>
<keyword evidence="3" id="KW-1185">Reference proteome</keyword>
<reference evidence="2 3" key="2">
    <citation type="submission" date="2018-11" db="EMBL/GenBank/DDBJ databases">
        <authorList>
            <consortium name="Pathogen Informatics"/>
        </authorList>
    </citation>
    <scope>NUCLEOTIDE SEQUENCE [LARGE SCALE GENOMIC DNA]</scope>
    <source>
        <strain evidence="2">Dakar</strain>
        <strain evidence="3">Dakar, Senegal</strain>
    </source>
</reference>
<evidence type="ECO:0000313" key="3">
    <source>
        <dbReference type="Proteomes" id="UP000279833"/>
    </source>
</evidence>
<feature type="region of interest" description="Disordered" evidence="1">
    <location>
        <begin position="1"/>
        <end position="28"/>
    </location>
</feature>
<dbReference type="Proteomes" id="UP000279833">
    <property type="component" value="Unassembled WGS sequence"/>
</dbReference>
<dbReference type="WBParaSite" id="SCUD_0001586001-mRNA-1">
    <property type="protein sequence ID" value="SCUD_0001586001-mRNA-1"/>
    <property type="gene ID" value="SCUD_0001586001"/>
</dbReference>
<reference evidence="4" key="1">
    <citation type="submission" date="2016-06" db="UniProtKB">
        <authorList>
            <consortium name="WormBaseParasite"/>
        </authorList>
    </citation>
    <scope>IDENTIFICATION</scope>
</reference>
<dbReference type="AlphaFoldDB" id="A0A183KLE3"/>
<evidence type="ECO:0000256" key="1">
    <source>
        <dbReference type="SAM" id="MobiDB-lite"/>
    </source>
</evidence>
<protein>
    <submittedName>
        <fullName evidence="4">Ovule protein</fullName>
    </submittedName>
</protein>
<accession>A0A183KLE3</accession>
<evidence type="ECO:0000313" key="4">
    <source>
        <dbReference type="WBParaSite" id="SCUD_0001586001-mRNA-1"/>
    </source>
</evidence>
<name>A0A183KLE3_9TREM</name>
<gene>
    <name evidence="2" type="ORF">SCUD_LOCUS15857</name>
</gene>